<accession>A0A1C0AB04</accession>
<dbReference type="GO" id="GO:0005886">
    <property type="term" value="C:plasma membrane"/>
    <property type="evidence" value="ECO:0007669"/>
    <property type="project" value="UniProtKB-SubCell"/>
</dbReference>
<keyword evidence="9 10" id="KW-0472">Membrane</keyword>
<feature type="transmembrane region" description="Helical" evidence="10">
    <location>
        <begin position="76"/>
        <end position="100"/>
    </location>
</feature>
<feature type="transmembrane region" description="Helical" evidence="10">
    <location>
        <begin position="228"/>
        <end position="247"/>
    </location>
</feature>
<dbReference type="Pfam" id="PF02386">
    <property type="entry name" value="TrkH"/>
    <property type="match status" value="1"/>
</dbReference>
<comment type="caution">
    <text evidence="11">The sequence shown here is derived from an EMBL/GenBank/DDBJ whole genome shotgun (WGS) entry which is preliminary data.</text>
</comment>
<dbReference type="AlphaFoldDB" id="A0A1C0AB04"/>
<dbReference type="Proteomes" id="UP000093514">
    <property type="component" value="Unassembled WGS sequence"/>
</dbReference>
<dbReference type="PANTHER" id="PTHR32024:SF1">
    <property type="entry name" value="KTR SYSTEM POTASSIUM UPTAKE PROTEIN B"/>
    <property type="match status" value="1"/>
</dbReference>
<reference evidence="11 12" key="2">
    <citation type="submission" date="2016-08" db="EMBL/GenBank/DDBJ databases">
        <title>Orenia metallireducens sp. nov. strain Z6, a Novel Metal-reducing Firmicute from the Deep Subsurface.</title>
        <authorList>
            <person name="Maxim B.I."/>
            <person name="Kenneth K."/>
            <person name="Flynn T.M."/>
            <person name="Oloughlin E.J."/>
            <person name="Locke R.A."/>
            <person name="Weber J.R."/>
            <person name="Egan S.M."/>
            <person name="Mackie R.I."/>
            <person name="Cann I.K."/>
        </authorList>
    </citation>
    <scope>NUCLEOTIDE SEQUENCE [LARGE SCALE GENOMIC DNA]</scope>
    <source>
        <strain evidence="11 12">Z6</strain>
    </source>
</reference>
<keyword evidence="5 10" id="KW-0812">Transmembrane</keyword>
<keyword evidence="3" id="KW-1003">Cell membrane</keyword>
<keyword evidence="6" id="KW-0630">Potassium</keyword>
<dbReference type="GO" id="GO:0015379">
    <property type="term" value="F:potassium:chloride symporter activity"/>
    <property type="evidence" value="ECO:0007669"/>
    <property type="project" value="InterPro"/>
</dbReference>
<evidence type="ECO:0000256" key="7">
    <source>
        <dbReference type="ARBA" id="ARBA00022989"/>
    </source>
</evidence>
<gene>
    <name evidence="11" type="ORF">U472_02875</name>
</gene>
<sequence length="444" mass="47560">MKRRLSIHNLTPAQVLSLGYLVVILLGAILLTLPIATTNGEGMNFLDSVFTATSATAVTGLIVENTSTFFTMFGQIVILCLIQIGGLGIMSMSTLFALLLGKKITLRERLIIQQDLDQFELSGIIRIVKYVIGVTFIIEGIGAFILFIRFLFDMPAGKALYFGIFHSISAFNNAGFDIFGNSLENFTGDIVVNLVITSLIILGGIGFAVIAEVYSGKKFKNFSLQTKLVLSVTAILLVVGTIVSFVLEYSNPATIGNLPLGDKIIASYFLAVTPRTAGFNTVPTGALRGSTIFFTIILMFIGASPGSTGGGVKTTTFGALVAVLYSRATGRDDIEIFKRRLGKETIYNALSIVLIALLLVVTVTMVLTITEDGEFLDLFFEAVSAFGTVGLSTGLTGSLSIIGRIVIILTMFAGRVGPLTIALAVGERKDKVNIRYPKEKILVG</sequence>
<proteinExistence type="predicted"/>
<dbReference type="PANTHER" id="PTHR32024">
    <property type="entry name" value="TRK SYSTEM POTASSIUM UPTAKE PROTEIN TRKG-RELATED"/>
    <property type="match status" value="1"/>
</dbReference>
<dbReference type="InterPro" id="IPR004772">
    <property type="entry name" value="TrkH"/>
</dbReference>
<comment type="subcellular location">
    <subcellularLocation>
        <location evidence="1">Cell membrane</location>
        <topology evidence="1">Multi-pass membrane protein</topology>
    </subcellularLocation>
</comment>
<evidence type="ECO:0000256" key="5">
    <source>
        <dbReference type="ARBA" id="ARBA00022692"/>
    </source>
</evidence>
<keyword evidence="4" id="KW-0633">Potassium transport</keyword>
<feature type="transmembrane region" description="Helical" evidence="10">
    <location>
        <begin position="190"/>
        <end position="216"/>
    </location>
</feature>
<keyword evidence="8" id="KW-0406">Ion transport</keyword>
<feature type="transmembrane region" description="Helical" evidence="10">
    <location>
        <begin position="130"/>
        <end position="152"/>
    </location>
</feature>
<evidence type="ECO:0000256" key="6">
    <source>
        <dbReference type="ARBA" id="ARBA00022958"/>
    </source>
</evidence>
<evidence type="ECO:0000256" key="8">
    <source>
        <dbReference type="ARBA" id="ARBA00023065"/>
    </source>
</evidence>
<evidence type="ECO:0000313" key="12">
    <source>
        <dbReference type="Proteomes" id="UP000093514"/>
    </source>
</evidence>
<dbReference type="InterPro" id="IPR003445">
    <property type="entry name" value="Cat_transpt"/>
</dbReference>
<organism evidence="11 12">
    <name type="scientific">Orenia metallireducens</name>
    <dbReference type="NCBI Taxonomy" id="1413210"/>
    <lineage>
        <taxon>Bacteria</taxon>
        <taxon>Bacillati</taxon>
        <taxon>Bacillota</taxon>
        <taxon>Clostridia</taxon>
        <taxon>Halanaerobiales</taxon>
        <taxon>Halobacteroidaceae</taxon>
        <taxon>Orenia</taxon>
    </lineage>
</organism>
<evidence type="ECO:0000256" key="3">
    <source>
        <dbReference type="ARBA" id="ARBA00022475"/>
    </source>
</evidence>
<keyword evidence="12" id="KW-1185">Reference proteome</keyword>
<keyword evidence="2" id="KW-0813">Transport</keyword>
<feature type="transmembrane region" description="Helical" evidence="10">
    <location>
        <begin position="292"/>
        <end position="325"/>
    </location>
</feature>
<feature type="transmembrane region" description="Helical" evidence="10">
    <location>
        <begin position="12"/>
        <end position="36"/>
    </location>
</feature>
<dbReference type="EMBL" id="LWDV01000007">
    <property type="protein sequence ID" value="OCL27524.1"/>
    <property type="molecule type" value="Genomic_DNA"/>
</dbReference>
<evidence type="ECO:0000256" key="10">
    <source>
        <dbReference type="SAM" id="Phobius"/>
    </source>
</evidence>
<dbReference type="OrthoDB" id="9810952at2"/>
<evidence type="ECO:0000256" key="1">
    <source>
        <dbReference type="ARBA" id="ARBA00004651"/>
    </source>
</evidence>
<dbReference type="NCBIfam" id="TIGR00933">
    <property type="entry name" value="2a38"/>
    <property type="match status" value="1"/>
</dbReference>
<dbReference type="RefSeq" id="WP_068715354.1">
    <property type="nucleotide sequence ID" value="NZ_LWDV01000007.1"/>
</dbReference>
<protein>
    <submittedName>
        <fullName evidence="11">Trk family potassium uptake protein</fullName>
    </submittedName>
</protein>
<evidence type="ECO:0000313" key="11">
    <source>
        <dbReference type="EMBL" id="OCL27524.1"/>
    </source>
</evidence>
<evidence type="ECO:0000256" key="2">
    <source>
        <dbReference type="ARBA" id="ARBA00022448"/>
    </source>
</evidence>
<keyword evidence="7 10" id="KW-1133">Transmembrane helix</keyword>
<reference evidence="12" key="1">
    <citation type="submission" date="2016-07" db="EMBL/GenBank/DDBJ databases">
        <authorList>
            <person name="Florea S."/>
            <person name="Webb J.S."/>
            <person name="Jaromczyk J."/>
            <person name="Schardl C.L."/>
        </authorList>
    </citation>
    <scope>NUCLEOTIDE SEQUENCE [LARGE SCALE GENOMIC DNA]</scope>
    <source>
        <strain evidence="12">Z6</strain>
    </source>
</reference>
<evidence type="ECO:0000256" key="4">
    <source>
        <dbReference type="ARBA" id="ARBA00022538"/>
    </source>
</evidence>
<feature type="transmembrane region" description="Helical" evidence="10">
    <location>
        <begin position="346"/>
        <end position="369"/>
    </location>
</feature>
<name>A0A1C0AB04_9FIRM</name>
<evidence type="ECO:0000256" key="9">
    <source>
        <dbReference type="ARBA" id="ARBA00023136"/>
    </source>
</evidence>